<feature type="transmembrane region" description="Helical" evidence="1">
    <location>
        <begin position="39"/>
        <end position="56"/>
    </location>
</feature>
<feature type="transmembrane region" description="Helical" evidence="1">
    <location>
        <begin position="137"/>
        <end position="156"/>
    </location>
</feature>
<feature type="transmembrane region" description="Helical" evidence="1">
    <location>
        <begin position="7"/>
        <end position="24"/>
    </location>
</feature>
<evidence type="ECO:0000313" key="2">
    <source>
        <dbReference type="EMBL" id="UUC44051.1"/>
    </source>
</evidence>
<keyword evidence="1" id="KW-0472">Membrane</keyword>
<proteinExistence type="predicted"/>
<keyword evidence="3" id="KW-1185">Reference proteome</keyword>
<feature type="transmembrane region" description="Helical" evidence="1">
    <location>
        <begin position="76"/>
        <end position="96"/>
    </location>
</feature>
<dbReference type="EMBL" id="CP101751">
    <property type="protein sequence ID" value="UUC44051.1"/>
    <property type="molecule type" value="Genomic_DNA"/>
</dbReference>
<accession>A0ABY5IP51</accession>
<sequence>MGKYKIEIKWAFIFIIMSLLWMVLEKLCGLHSTHIDKQQYLTMLFMIPAIWVYVLALKDKKKKDYGGIMSFKQGVISGLIITLIVALFSPLTQWIISCIITPEYFPNVIEYSLKTGYHKTRAEAEAYFSLENYMKQSVIGALMMGLITTLIVAFFVRTGKPKD</sequence>
<evidence type="ECO:0000256" key="1">
    <source>
        <dbReference type="SAM" id="Phobius"/>
    </source>
</evidence>
<name>A0ABY5IP51_9FLAO</name>
<evidence type="ECO:0000313" key="3">
    <source>
        <dbReference type="Proteomes" id="UP001059844"/>
    </source>
</evidence>
<dbReference type="InterPro" id="IPR025250">
    <property type="entry name" value="DUF4199"/>
</dbReference>
<organism evidence="2 3">
    <name type="scientific">Flavobacterium cerinum</name>
    <dbReference type="NCBI Taxonomy" id="2502784"/>
    <lineage>
        <taxon>Bacteria</taxon>
        <taxon>Pseudomonadati</taxon>
        <taxon>Bacteroidota</taxon>
        <taxon>Flavobacteriia</taxon>
        <taxon>Flavobacteriales</taxon>
        <taxon>Flavobacteriaceae</taxon>
        <taxon>Flavobacterium</taxon>
    </lineage>
</organism>
<keyword evidence="1" id="KW-1133">Transmembrane helix</keyword>
<dbReference type="RefSeq" id="WP_256549720.1">
    <property type="nucleotide sequence ID" value="NZ_CP101751.1"/>
</dbReference>
<gene>
    <name evidence="2" type="ORF">NOX80_10450</name>
</gene>
<protein>
    <submittedName>
        <fullName evidence="2">DUF4199 domain-containing protein</fullName>
    </submittedName>
</protein>
<dbReference type="Pfam" id="PF13858">
    <property type="entry name" value="DUF4199"/>
    <property type="match status" value="1"/>
</dbReference>
<dbReference type="Proteomes" id="UP001059844">
    <property type="component" value="Chromosome"/>
</dbReference>
<keyword evidence="1" id="KW-0812">Transmembrane</keyword>
<reference evidence="2" key="1">
    <citation type="submission" date="2022-07" db="EMBL/GenBank/DDBJ databases">
        <title>Isolation, identification, and degradation of a PFOSA degrading strain from sewage treatment plant.</title>
        <authorList>
            <person name="Zhang L."/>
            <person name="Huo Y."/>
        </authorList>
    </citation>
    <scope>NUCLEOTIDE SEQUENCE</scope>
    <source>
        <strain evidence="2">C1</strain>
    </source>
</reference>